<dbReference type="Pfam" id="PF25956">
    <property type="entry name" value="DUF7993"/>
    <property type="match status" value="1"/>
</dbReference>
<organism evidence="3 4">
    <name type="scientific">Halosimplex pelagicum</name>
    <dbReference type="NCBI Taxonomy" id="869886"/>
    <lineage>
        <taxon>Archaea</taxon>
        <taxon>Methanobacteriati</taxon>
        <taxon>Methanobacteriota</taxon>
        <taxon>Stenosarchaea group</taxon>
        <taxon>Halobacteria</taxon>
        <taxon>Halobacteriales</taxon>
        <taxon>Haloarculaceae</taxon>
        <taxon>Halosimplex</taxon>
    </lineage>
</organism>
<keyword evidence="4" id="KW-1185">Reference proteome</keyword>
<dbReference type="OrthoDB" id="242585at2157"/>
<sequence>MVADGADESRGPDEPERADGEELARRFADAVATAGPTAGGELSVVDERADPEPTVDGTVAYAVAAGSRTLAAVSLHPDRLRVEFRAAPDEAAAAATDAGLRVRPKATRPPRTLAFVESTDEVERALDVFDAVVATLD</sequence>
<feature type="region of interest" description="Disordered" evidence="1">
    <location>
        <begin position="1"/>
        <end position="51"/>
    </location>
</feature>
<gene>
    <name evidence="3" type="ORF">HZS54_08930</name>
</gene>
<reference evidence="3 4" key="1">
    <citation type="submission" date="2020-07" db="EMBL/GenBank/DDBJ databases">
        <title>Halosimplex litoreum sp. nov. and Halosimplex rubrum sp. nov., isolated from different salt environments.</title>
        <authorList>
            <person name="Cui H."/>
        </authorList>
    </citation>
    <scope>NUCLEOTIDE SEQUENCE [LARGE SCALE GENOMIC DNA]</scope>
    <source>
        <strain evidence="3 4">R2</strain>
    </source>
</reference>
<name>A0A7D5PAT2_9EURY</name>
<proteinExistence type="predicted"/>
<dbReference type="Proteomes" id="UP000509346">
    <property type="component" value="Chromosome"/>
</dbReference>
<evidence type="ECO:0000313" key="4">
    <source>
        <dbReference type="Proteomes" id="UP000509346"/>
    </source>
</evidence>
<dbReference type="AlphaFoldDB" id="A0A7D5PAT2"/>
<protein>
    <recommendedName>
        <fullName evidence="2">DUF7993 domain-containing protein</fullName>
    </recommendedName>
</protein>
<evidence type="ECO:0000256" key="1">
    <source>
        <dbReference type="SAM" id="MobiDB-lite"/>
    </source>
</evidence>
<feature type="compositionally biased region" description="Basic and acidic residues" evidence="1">
    <location>
        <begin position="7"/>
        <end position="28"/>
    </location>
</feature>
<evidence type="ECO:0000259" key="2">
    <source>
        <dbReference type="Pfam" id="PF25956"/>
    </source>
</evidence>
<dbReference type="GeneID" id="56082709"/>
<dbReference type="RefSeq" id="WP_179922043.1">
    <property type="nucleotide sequence ID" value="NZ_CP058909.1"/>
</dbReference>
<evidence type="ECO:0000313" key="3">
    <source>
        <dbReference type="EMBL" id="QLH81742.1"/>
    </source>
</evidence>
<dbReference type="EMBL" id="CP058909">
    <property type="protein sequence ID" value="QLH81742.1"/>
    <property type="molecule type" value="Genomic_DNA"/>
</dbReference>
<accession>A0A7D5PAT2</accession>
<feature type="domain" description="DUF7993" evidence="2">
    <location>
        <begin position="15"/>
        <end position="136"/>
    </location>
</feature>
<dbReference type="KEGG" id="hpel:HZS54_08930"/>
<dbReference type="InterPro" id="IPR058306">
    <property type="entry name" value="DUF7993"/>
</dbReference>